<dbReference type="EMBL" id="KN840535">
    <property type="protein sequence ID" value="KIP05748.1"/>
    <property type="molecule type" value="Genomic_DNA"/>
</dbReference>
<dbReference type="Proteomes" id="UP000053257">
    <property type="component" value="Unassembled WGS sequence"/>
</dbReference>
<organism evidence="1 2">
    <name type="scientific">Phlebiopsis gigantea (strain 11061_1 CR5-6)</name>
    <name type="common">White-rot fungus</name>
    <name type="synonym">Peniophora gigantea</name>
    <dbReference type="NCBI Taxonomy" id="745531"/>
    <lineage>
        <taxon>Eukaryota</taxon>
        <taxon>Fungi</taxon>
        <taxon>Dikarya</taxon>
        <taxon>Basidiomycota</taxon>
        <taxon>Agaricomycotina</taxon>
        <taxon>Agaricomycetes</taxon>
        <taxon>Polyporales</taxon>
        <taxon>Phanerochaetaceae</taxon>
        <taxon>Phlebiopsis</taxon>
    </lineage>
</organism>
<sequence length="837" mass="96431">MFQLPAGHDLQVDDIMTVYHPHSQLEPTVSHFEDYRRTIEHTPPIPDAASASPQFPFATELDFRFGEVTQSAHLSRPYVAKLLSIIHDAMSDPASFTIKSFSKSTVTAVYKKQDFQFEVIYRPLWDWIKDQLSISCLVPHTTWDAQRLYKYDGEKWVQFCHEPYTCKRWWSVQSKLPNQPNAKPVCLMLYADKTRLSSFGTAKGYPVMLGIANFAMPVRNGIGLGSARIVGWLPCVNDDAEEKGKRRFTDFKRVVWHSSFQEILSSISSISNTGYMFPCADGVVRILYPFIHSLIADFEEQCVMALTRGIGGLYPCPRCLVPKDKQLYLEQQWKKRKTKTARLVVGNLSLNAGEREEKLKKESLRDVHNAMWTVAHSSPHKAAAFDRLHFNNGGLVSDHLWPELQDVIVDDLGRDATKQVNQQMDLIPRWRNLNHFSSVVQVYFADGSKYEDIGKLIIFASHNVITESSSKRGYLLLRCMRAYIEHDMHLALEVHTEHTLESGRAWLQKYSELTQKYAEKYPHKNWHFPKMHQQQHSYSDIEDKGVTANTNTKTFEKRHNPLKEGYDHINPSRNVGGQLLTYEHRAFVALTIRHDIDALARMREDIAEEFARENSDIAEDTNSKAQFGNIYLGAVQSVRDFKELLAEHGSSKSHIFNQFRLQLTSYLNTHVRQAHEPQIRLRDTDKVIITEYRYLKVDFESTVTWCMLTDYLHCNPSFWGHPRYDGVAINASEGKTMFGQLEFVFTCYVHGKTVPLAMILPYDAPIGPVLRKDKHLGLYRVRTPLPRKYEFVPVNSIVRGALLVEDLSTFGDCFVVDVTDTDMFLRMKKIEIYRSSH</sequence>
<dbReference type="AlphaFoldDB" id="A0A0C3PIC4"/>
<dbReference type="HOGENOM" id="CLU_009122_0_0_1"/>
<dbReference type="OrthoDB" id="2795925at2759"/>
<evidence type="ECO:0000313" key="2">
    <source>
        <dbReference type="Proteomes" id="UP000053257"/>
    </source>
</evidence>
<keyword evidence="2" id="KW-1185">Reference proteome</keyword>
<protein>
    <submittedName>
        <fullName evidence="1">Uncharacterized protein</fullName>
    </submittedName>
</protein>
<reference evidence="1 2" key="1">
    <citation type="journal article" date="2014" name="PLoS Genet.">
        <title>Analysis of the Phlebiopsis gigantea genome, transcriptome and secretome provides insight into its pioneer colonization strategies of wood.</title>
        <authorList>
            <person name="Hori C."/>
            <person name="Ishida T."/>
            <person name="Igarashi K."/>
            <person name="Samejima M."/>
            <person name="Suzuki H."/>
            <person name="Master E."/>
            <person name="Ferreira P."/>
            <person name="Ruiz-Duenas F.J."/>
            <person name="Held B."/>
            <person name="Canessa P."/>
            <person name="Larrondo L.F."/>
            <person name="Schmoll M."/>
            <person name="Druzhinina I.S."/>
            <person name="Kubicek C.P."/>
            <person name="Gaskell J.A."/>
            <person name="Kersten P."/>
            <person name="St John F."/>
            <person name="Glasner J."/>
            <person name="Sabat G."/>
            <person name="Splinter BonDurant S."/>
            <person name="Syed K."/>
            <person name="Yadav J."/>
            <person name="Mgbeahuruike A.C."/>
            <person name="Kovalchuk A."/>
            <person name="Asiegbu F.O."/>
            <person name="Lackner G."/>
            <person name="Hoffmeister D."/>
            <person name="Rencoret J."/>
            <person name="Gutierrez A."/>
            <person name="Sun H."/>
            <person name="Lindquist E."/>
            <person name="Barry K."/>
            <person name="Riley R."/>
            <person name="Grigoriev I.V."/>
            <person name="Henrissat B."/>
            <person name="Kues U."/>
            <person name="Berka R.M."/>
            <person name="Martinez A.T."/>
            <person name="Covert S.F."/>
            <person name="Blanchette R.A."/>
            <person name="Cullen D."/>
        </authorList>
    </citation>
    <scope>NUCLEOTIDE SEQUENCE [LARGE SCALE GENOMIC DNA]</scope>
    <source>
        <strain evidence="1 2">11061_1 CR5-6</strain>
    </source>
</reference>
<gene>
    <name evidence="1" type="ORF">PHLGIDRAFT_73799</name>
</gene>
<proteinExistence type="predicted"/>
<dbReference type="Pfam" id="PF18759">
    <property type="entry name" value="Plavaka"/>
    <property type="match status" value="1"/>
</dbReference>
<dbReference type="InterPro" id="IPR041078">
    <property type="entry name" value="Plavaka"/>
</dbReference>
<accession>A0A0C3PIC4</accession>
<evidence type="ECO:0000313" key="1">
    <source>
        <dbReference type="EMBL" id="KIP05748.1"/>
    </source>
</evidence>
<name>A0A0C3PIC4_PHLG1</name>